<comment type="similarity">
    <text evidence="4">Belongs to the cytochrome P450 family.</text>
</comment>
<name>A0ABR3CDP7_9PEZI</name>
<protein>
    <submittedName>
        <fullName evidence="5">Uncharacterized protein</fullName>
    </submittedName>
</protein>
<dbReference type="GeneID" id="92010231"/>
<gene>
    <name evidence="5" type="ORF">SLS55_006146</name>
</gene>
<dbReference type="Pfam" id="PF00067">
    <property type="entry name" value="p450"/>
    <property type="match status" value="1"/>
</dbReference>
<dbReference type="InterPro" id="IPR017972">
    <property type="entry name" value="Cyt_P450_CS"/>
</dbReference>
<organism evidence="5 6">
    <name type="scientific">Diplodia seriata</name>
    <dbReference type="NCBI Taxonomy" id="420778"/>
    <lineage>
        <taxon>Eukaryota</taxon>
        <taxon>Fungi</taxon>
        <taxon>Dikarya</taxon>
        <taxon>Ascomycota</taxon>
        <taxon>Pezizomycotina</taxon>
        <taxon>Dothideomycetes</taxon>
        <taxon>Dothideomycetes incertae sedis</taxon>
        <taxon>Botryosphaeriales</taxon>
        <taxon>Botryosphaeriaceae</taxon>
        <taxon>Diplodia</taxon>
    </lineage>
</organism>
<comment type="caution">
    <text evidence="5">The sequence shown here is derived from an EMBL/GenBank/DDBJ whole genome shotgun (WGS) entry which is preliminary data.</text>
</comment>
<keyword evidence="4" id="KW-0560">Oxidoreductase</keyword>
<dbReference type="PANTHER" id="PTHR24305">
    <property type="entry name" value="CYTOCHROME P450"/>
    <property type="match status" value="1"/>
</dbReference>
<dbReference type="PROSITE" id="PS00086">
    <property type="entry name" value="CYTOCHROME_P450"/>
    <property type="match status" value="1"/>
</dbReference>
<dbReference type="InterPro" id="IPR050121">
    <property type="entry name" value="Cytochrome_P450_monoxygenase"/>
</dbReference>
<sequence>MLDAGSDTTAIALANVMFFLLKNPATFSKLREELDNALPADTIIPSYASVKQLPYLRACLDESLRLIPPVSMGLSRITPPEGMTIAGHWIPGGTTVGVPAYTAHRDPSLFPDPEGYRPERWLGDKTSKMQAAFIPFSAGSRGCIGRNITYLEQTVLIATLVRRYDFELPSSDWELEREEAFNVWPGSMPLKIKLRPEWEKDQSMSVPVS</sequence>
<dbReference type="InterPro" id="IPR036396">
    <property type="entry name" value="Cyt_P450_sf"/>
</dbReference>
<evidence type="ECO:0000256" key="1">
    <source>
        <dbReference type="ARBA" id="ARBA00001971"/>
    </source>
</evidence>
<dbReference type="PRINTS" id="PR00385">
    <property type="entry name" value="P450"/>
</dbReference>
<keyword evidence="4" id="KW-0349">Heme</keyword>
<keyword evidence="2 4" id="KW-0479">Metal-binding</keyword>
<dbReference type="Gene3D" id="1.10.630.10">
    <property type="entry name" value="Cytochrome P450"/>
    <property type="match status" value="1"/>
</dbReference>
<evidence type="ECO:0000313" key="5">
    <source>
        <dbReference type="EMBL" id="KAL0258649.1"/>
    </source>
</evidence>
<dbReference type="EMBL" id="JAJVCZ030000006">
    <property type="protein sequence ID" value="KAL0258649.1"/>
    <property type="molecule type" value="Genomic_DNA"/>
</dbReference>
<dbReference type="Proteomes" id="UP001430584">
    <property type="component" value="Unassembled WGS sequence"/>
</dbReference>
<evidence type="ECO:0000256" key="2">
    <source>
        <dbReference type="ARBA" id="ARBA00022723"/>
    </source>
</evidence>
<keyword evidence="4" id="KW-0503">Monooxygenase</keyword>
<keyword evidence="3 4" id="KW-0408">Iron</keyword>
<proteinExistence type="inferred from homology"/>
<dbReference type="RefSeq" id="XP_066631678.1">
    <property type="nucleotide sequence ID" value="XM_066777583.1"/>
</dbReference>
<dbReference type="InterPro" id="IPR002401">
    <property type="entry name" value="Cyt_P450_E_grp-I"/>
</dbReference>
<dbReference type="InterPro" id="IPR001128">
    <property type="entry name" value="Cyt_P450"/>
</dbReference>
<dbReference type="PRINTS" id="PR00463">
    <property type="entry name" value="EP450I"/>
</dbReference>
<dbReference type="PANTHER" id="PTHR24305:SF172">
    <property type="entry name" value="P450, PUTATIVE (EUROFUNG)-RELATED"/>
    <property type="match status" value="1"/>
</dbReference>
<evidence type="ECO:0000256" key="3">
    <source>
        <dbReference type="ARBA" id="ARBA00023004"/>
    </source>
</evidence>
<comment type="cofactor">
    <cofactor evidence="1">
        <name>heme</name>
        <dbReference type="ChEBI" id="CHEBI:30413"/>
    </cofactor>
</comment>
<keyword evidence="6" id="KW-1185">Reference proteome</keyword>
<evidence type="ECO:0000313" key="6">
    <source>
        <dbReference type="Proteomes" id="UP001430584"/>
    </source>
</evidence>
<reference evidence="5 6" key="1">
    <citation type="submission" date="2024-02" db="EMBL/GenBank/DDBJ databases">
        <title>De novo assembly and annotation of 12 fungi associated with fruit tree decline syndrome in Ontario, Canada.</title>
        <authorList>
            <person name="Sulman M."/>
            <person name="Ellouze W."/>
            <person name="Ilyukhin E."/>
        </authorList>
    </citation>
    <scope>NUCLEOTIDE SEQUENCE [LARGE SCALE GENOMIC DNA]</scope>
    <source>
        <strain evidence="5 6">FDS-637</strain>
    </source>
</reference>
<dbReference type="SUPFAM" id="SSF48264">
    <property type="entry name" value="Cytochrome P450"/>
    <property type="match status" value="1"/>
</dbReference>
<accession>A0ABR3CDP7</accession>
<evidence type="ECO:0000256" key="4">
    <source>
        <dbReference type="RuleBase" id="RU000461"/>
    </source>
</evidence>